<reference evidence="1" key="2">
    <citation type="submission" date="2020-10" db="EMBL/GenBank/DDBJ databases">
        <authorList>
            <person name="Cooper E.A."/>
            <person name="Brenton Z.W."/>
            <person name="Flinn B.S."/>
            <person name="Jenkins J."/>
            <person name="Shu S."/>
            <person name="Flowers D."/>
            <person name="Luo F."/>
            <person name="Wang Y."/>
            <person name="Xia P."/>
            <person name="Barry K."/>
            <person name="Daum C."/>
            <person name="Lipzen A."/>
            <person name="Yoshinaga Y."/>
            <person name="Schmutz J."/>
            <person name="Saski C."/>
            <person name="Vermerris W."/>
            <person name="Kresovich S."/>
        </authorList>
    </citation>
    <scope>NUCLEOTIDE SEQUENCE</scope>
</reference>
<comment type="caution">
    <text evidence="1">The sequence shown here is derived from an EMBL/GenBank/DDBJ whole genome shotgun (WGS) entry which is preliminary data.</text>
</comment>
<dbReference type="Proteomes" id="UP000807115">
    <property type="component" value="Chromosome 1"/>
</dbReference>
<proteinExistence type="predicted"/>
<dbReference type="AlphaFoldDB" id="A0A921UXK4"/>
<protein>
    <submittedName>
        <fullName evidence="1">Uncharacterized protein</fullName>
    </submittedName>
</protein>
<evidence type="ECO:0000313" key="1">
    <source>
        <dbReference type="EMBL" id="KAG0548604.1"/>
    </source>
</evidence>
<organism evidence="1 2">
    <name type="scientific">Sorghum bicolor</name>
    <name type="common">Sorghum</name>
    <name type="synonym">Sorghum vulgare</name>
    <dbReference type="NCBI Taxonomy" id="4558"/>
    <lineage>
        <taxon>Eukaryota</taxon>
        <taxon>Viridiplantae</taxon>
        <taxon>Streptophyta</taxon>
        <taxon>Embryophyta</taxon>
        <taxon>Tracheophyta</taxon>
        <taxon>Spermatophyta</taxon>
        <taxon>Magnoliopsida</taxon>
        <taxon>Liliopsida</taxon>
        <taxon>Poales</taxon>
        <taxon>Poaceae</taxon>
        <taxon>PACMAD clade</taxon>
        <taxon>Panicoideae</taxon>
        <taxon>Andropogonodae</taxon>
        <taxon>Andropogoneae</taxon>
        <taxon>Sorghinae</taxon>
        <taxon>Sorghum</taxon>
    </lineage>
</organism>
<dbReference type="EMBL" id="CM027680">
    <property type="protein sequence ID" value="KAG0548604.1"/>
    <property type="molecule type" value="Genomic_DNA"/>
</dbReference>
<accession>A0A921UXK4</accession>
<sequence>MKTSKFMMHTTFTIARLLHTLKKMILIVAECIRSFLTNLSLCAILLSNVLDNRMVKRRSDPSIEVVIPRISCIEPLD</sequence>
<evidence type="ECO:0000313" key="2">
    <source>
        <dbReference type="Proteomes" id="UP000807115"/>
    </source>
</evidence>
<gene>
    <name evidence="1" type="ORF">BDA96_01G180600</name>
</gene>
<name>A0A921UXK4_SORBI</name>
<reference evidence="1" key="1">
    <citation type="journal article" date="2019" name="BMC Genomics">
        <title>A new reference genome for Sorghum bicolor reveals high levels of sequence similarity between sweet and grain genotypes: implications for the genetics of sugar metabolism.</title>
        <authorList>
            <person name="Cooper E.A."/>
            <person name="Brenton Z.W."/>
            <person name="Flinn B.S."/>
            <person name="Jenkins J."/>
            <person name="Shu S."/>
            <person name="Flowers D."/>
            <person name="Luo F."/>
            <person name="Wang Y."/>
            <person name="Xia P."/>
            <person name="Barry K."/>
            <person name="Daum C."/>
            <person name="Lipzen A."/>
            <person name="Yoshinaga Y."/>
            <person name="Schmutz J."/>
            <person name="Saski C."/>
            <person name="Vermerris W."/>
            <person name="Kresovich S."/>
        </authorList>
    </citation>
    <scope>NUCLEOTIDE SEQUENCE</scope>
</reference>